<dbReference type="Proteomes" id="UP000006643">
    <property type="component" value="Unassembled WGS sequence"/>
</dbReference>
<dbReference type="GeneID" id="9472794"/>
<dbReference type="AlphaFoldDB" id="D0N9H4"/>
<dbReference type="OrthoDB" id="122090at2759"/>
<dbReference type="KEGG" id="pif:PITG_08107"/>
<dbReference type="InParanoid" id="D0N9H4"/>
<dbReference type="EMBL" id="DS028129">
    <property type="protein sequence ID" value="EEY54462.1"/>
    <property type="molecule type" value="Genomic_DNA"/>
</dbReference>
<protein>
    <submittedName>
        <fullName evidence="1">Uncharacterized protein</fullName>
    </submittedName>
</protein>
<organism evidence="1 2">
    <name type="scientific">Phytophthora infestans (strain T30-4)</name>
    <name type="common">Potato late blight agent</name>
    <dbReference type="NCBI Taxonomy" id="403677"/>
    <lineage>
        <taxon>Eukaryota</taxon>
        <taxon>Sar</taxon>
        <taxon>Stramenopiles</taxon>
        <taxon>Oomycota</taxon>
        <taxon>Peronosporomycetes</taxon>
        <taxon>Peronosporales</taxon>
        <taxon>Peronosporaceae</taxon>
        <taxon>Phytophthora</taxon>
    </lineage>
</organism>
<accession>D0N9H4</accession>
<evidence type="ECO:0000313" key="2">
    <source>
        <dbReference type="Proteomes" id="UP000006643"/>
    </source>
</evidence>
<keyword evidence="2" id="KW-1185">Reference proteome</keyword>
<proteinExistence type="predicted"/>
<name>D0N9H4_PHYIT</name>
<dbReference type="VEuPathDB" id="FungiDB:PITG_08107"/>
<dbReference type="RefSeq" id="XP_002904284.1">
    <property type="nucleotide sequence ID" value="XM_002904238.1"/>
</dbReference>
<gene>
    <name evidence="1" type="ORF">PITG_08107</name>
</gene>
<sequence>MALFKTKSRRGEMPEPIKFYFSIKASADAVVYTCLKCKHTCIPSMHQANLMCSPQIQTGRQALGEGTSRGTPRHCKVERYMYTSDEPQGSGCTVRAD</sequence>
<evidence type="ECO:0000313" key="1">
    <source>
        <dbReference type="EMBL" id="EEY54462.1"/>
    </source>
</evidence>
<reference evidence="2" key="1">
    <citation type="journal article" date="2009" name="Nature">
        <title>Genome sequence and analysis of the Irish potato famine pathogen Phytophthora infestans.</title>
        <authorList>
            <consortium name="The Broad Institute Genome Sequencing Platform"/>
            <person name="Haas B.J."/>
            <person name="Kamoun S."/>
            <person name="Zody M.C."/>
            <person name="Jiang R.H."/>
            <person name="Handsaker R.E."/>
            <person name="Cano L.M."/>
            <person name="Grabherr M."/>
            <person name="Kodira C.D."/>
            <person name="Raffaele S."/>
            <person name="Torto-Alalibo T."/>
            <person name="Bozkurt T.O."/>
            <person name="Ah-Fong A.M."/>
            <person name="Alvarado L."/>
            <person name="Anderson V.L."/>
            <person name="Armstrong M.R."/>
            <person name="Avrova A."/>
            <person name="Baxter L."/>
            <person name="Beynon J."/>
            <person name="Boevink P.C."/>
            <person name="Bollmann S.R."/>
            <person name="Bos J.I."/>
            <person name="Bulone V."/>
            <person name="Cai G."/>
            <person name="Cakir C."/>
            <person name="Carrington J.C."/>
            <person name="Chawner M."/>
            <person name="Conti L."/>
            <person name="Costanzo S."/>
            <person name="Ewan R."/>
            <person name="Fahlgren N."/>
            <person name="Fischbach M.A."/>
            <person name="Fugelstad J."/>
            <person name="Gilroy E.M."/>
            <person name="Gnerre S."/>
            <person name="Green P.J."/>
            <person name="Grenville-Briggs L.J."/>
            <person name="Griffith J."/>
            <person name="Grunwald N.J."/>
            <person name="Horn K."/>
            <person name="Horner N.R."/>
            <person name="Hu C.H."/>
            <person name="Huitema E."/>
            <person name="Jeong D.H."/>
            <person name="Jones A.M."/>
            <person name="Jones J.D."/>
            <person name="Jones R.W."/>
            <person name="Karlsson E.K."/>
            <person name="Kunjeti S.G."/>
            <person name="Lamour K."/>
            <person name="Liu Z."/>
            <person name="Ma L."/>
            <person name="Maclean D."/>
            <person name="Chibucos M.C."/>
            <person name="McDonald H."/>
            <person name="McWalters J."/>
            <person name="Meijer H.J."/>
            <person name="Morgan W."/>
            <person name="Morris P.F."/>
            <person name="Munro C.A."/>
            <person name="O'Neill K."/>
            <person name="Ospina-Giraldo M."/>
            <person name="Pinzon A."/>
            <person name="Pritchard L."/>
            <person name="Ramsahoye B."/>
            <person name="Ren Q."/>
            <person name="Restrepo S."/>
            <person name="Roy S."/>
            <person name="Sadanandom A."/>
            <person name="Savidor A."/>
            <person name="Schornack S."/>
            <person name="Schwartz D.C."/>
            <person name="Schumann U.D."/>
            <person name="Schwessinger B."/>
            <person name="Seyer L."/>
            <person name="Sharpe T."/>
            <person name="Silvar C."/>
            <person name="Song J."/>
            <person name="Studholme D.J."/>
            <person name="Sykes S."/>
            <person name="Thines M."/>
            <person name="van de Vondervoort P.J."/>
            <person name="Phuntumart V."/>
            <person name="Wawra S."/>
            <person name="Weide R."/>
            <person name="Win J."/>
            <person name="Young C."/>
            <person name="Zhou S."/>
            <person name="Fry W."/>
            <person name="Meyers B.C."/>
            <person name="van West P."/>
            <person name="Ristaino J."/>
            <person name="Govers F."/>
            <person name="Birch P.R."/>
            <person name="Whisson S.C."/>
            <person name="Judelson H.S."/>
            <person name="Nusbaum C."/>
        </authorList>
    </citation>
    <scope>NUCLEOTIDE SEQUENCE [LARGE SCALE GENOMIC DNA]</scope>
    <source>
        <strain evidence="2">T30-4</strain>
    </source>
</reference>
<dbReference type="HOGENOM" id="CLU_2351198_0_0_1"/>